<dbReference type="OMA" id="AINISWW"/>
<evidence type="ECO:0000313" key="3">
    <source>
        <dbReference type="Proteomes" id="UP000078561"/>
    </source>
</evidence>
<dbReference type="OrthoDB" id="2217185at2759"/>
<keyword evidence="1" id="KW-1133">Transmembrane helix</keyword>
<feature type="transmembrane region" description="Helical" evidence="1">
    <location>
        <begin position="139"/>
        <end position="161"/>
    </location>
</feature>
<protein>
    <submittedName>
        <fullName evidence="2">Uncharacterized protein</fullName>
    </submittedName>
</protein>
<keyword evidence="1" id="KW-0812">Transmembrane</keyword>
<dbReference type="Proteomes" id="UP000078561">
    <property type="component" value="Unassembled WGS sequence"/>
</dbReference>
<evidence type="ECO:0000313" key="2">
    <source>
        <dbReference type="EMBL" id="SAL98707.1"/>
    </source>
</evidence>
<dbReference type="InParanoid" id="A0A168MKH1"/>
<reference evidence="2" key="1">
    <citation type="submission" date="2016-04" db="EMBL/GenBank/DDBJ databases">
        <authorList>
            <person name="Evans L.H."/>
            <person name="Alamgir A."/>
            <person name="Owens N."/>
            <person name="Weber N.D."/>
            <person name="Virtaneva K."/>
            <person name="Barbian K."/>
            <person name="Babar A."/>
            <person name="Rosenke K."/>
        </authorList>
    </citation>
    <scope>NUCLEOTIDE SEQUENCE [LARGE SCALE GENOMIC DNA]</scope>
    <source>
        <strain evidence="2">CBS 101.48</strain>
    </source>
</reference>
<name>A0A168MKH1_ABSGL</name>
<proteinExistence type="predicted"/>
<feature type="transmembrane region" description="Helical" evidence="1">
    <location>
        <begin position="104"/>
        <end position="127"/>
    </location>
</feature>
<keyword evidence="1" id="KW-0472">Membrane</keyword>
<organism evidence="2">
    <name type="scientific">Absidia glauca</name>
    <name type="common">Pin mould</name>
    <dbReference type="NCBI Taxonomy" id="4829"/>
    <lineage>
        <taxon>Eukaryota</taxon>
        <taxon>Fungi</taxon>
        <taxon>Fungi incertae sedis</taxon>
        <taxon>Mucoromycota</taxon>
        <taxon>Mucoromycotina</taxon>
        <taxon>Mucoromycetes</taxon>
        <taxon>Mucorales</taxon>
        <taxon>Cunninghamellaceae</taxon>
        <taxon>Absidia</taxon>
    </lineage>
</organism>
<dbReference type="AlphaFoldDB" id="A0A168MKH1"/>
<keyword evidence="3" id="KW-1185">Reference proteome</keyword>
<sequence length="263" mass="30361">MNADHPNTNSSDTTTGLEIPLCPYRNVNKGSTHLSILLSVDISPVEEKPDSSYWFSSGKPFYSIEIPLTLLFTSGWRQMRALWQVWTSFDDRWPASLHPIMQPIIYASCTLVLSLIVIGMSSTYSVYKVQHRSVTIGWWAYYVLTIFYIISNFLFLSLLYVNKRRFIKGCYMDRGIDFDDTIGVLDLGGVCARIWQETVIWAVLDIMVNLVINVMFIYILYRCRVDHHRFSHDPSSFKALHSTTTTLNDINTEDEFQVIDLNK</sequence>
<accession>A0A168MKH1</accession>
<evidence type="ECO:0000256" key="1">
    <source>
        <dbReference type="SAM" id="Phobius"/>
    </source>
</evidence>
<feature type="transmembrane region" description="Helical" evidence="1">
    <location>
        <begin position="199"/>
        <end position="221"/>
    </location>
</feature>
<gene>
    <name evidence="2" type="primary">ABSGL_04263.1 scaffold 5264</name>
</gene>
<dbReference type="EMBL" id="LT552303">
    <property type="protein sequence ID" value="SAL98707.1"/>
    <property type="molecule type" value="Genomic_DNA"/>
</dbReference>